<dbReference type="GO" id="GO:0006364">
    <property type="term" value="P:rRNA processing"/>
    <property type="evidence" value="ECO:0007669"/>
    <property type="project" value="InterPro"/>
</dbReference>
<dbReference type="InterPro" id="IPR023799">
    <property type="entry name" value="RbfA_dom_sf"/>
</dbReference>
<evidence type="ECO:0000313" key="1">
    <source>
        <dbReference type="EMBL" id="SVB18053.1"/>
    </source>
</evidence>
<dbReference type="InterPro" id="IPR000238">
    <property type="entry name" value="RbfA"/>
</dbReference>
<dbReference type="EMBL" id="UINC01031657">
    <property type="protein sequence ID" value="SVB18053.1"/>
    <property type="molecule type" value="Genomic_DNA"/>
</dbReference>
<dbReference type="GO" id="GO:0043024">
    <property type="term" value="F:ribosomal small subunit binding"/>
    <property type="evidence" value="ECO:0007669"/>
    <property type="project" value="TreeGrafter"/>
</dbReference>
<dbReference type="PROSITE" id="PS01319">
    <property type="entry name" value="RBFA"/>
    <property type="match status" value="1"/>
</dbReference>
<proteinExistence type="inferred from homology"/>
<dbReference type="InterPro" id="IPR020053">
    <property type="entry name" value="Ribosome-bd_factorA_CS"/>
</dbReference>
<dbReference type="InterPro" id="IPR015946">
    <property type="entry name" value="KH_dom-like_a/b"/>
</dbReference>
<dbReference type="NCBIfam" id="TIGR00082">
    <property type="entry name" value="rbfA"/>
    <property type="match status" value="1"/>
</dbReference>
<accession>A0A382BYB2</accession>
<gene>
    <name evidence="1" type="ORF">METZ01_LOCUS170907</name>
</gene>
<reference evidence="1" key="1">
    <citation type="submission" date="2018-05" db="EMBL/GenBank/DDBJ databases">
        <authorList>
            <person name="Lanie J.A."/>
            <person name="Ng W.-L."/>
            <person name="Kazmierczak K.M."/>
            <person name="Andrzejewski T.M."/>
            <person name="Davidsen T.M."/>
            <person name="Wayne K.J."/>
            <person name="Tettelin H."/>
            <person name="Glass J.I."/>
            <person name="Rusch D."/>
            <person name="Podicherti R."/>
            <person name="Tsui H.-C.T."/>
            <person name="Winkler M.E."/>
        </authorList>
    </citation>
    <scope>NUCLEOTIDE SEQUENCE</scope>
</reference>
<protein>
    <recommendedName>
        <fullName evidence="2">Ribosome-binding factor A</fullName>
    </recommendedName>
</protein>
<name>A0A382BYB2_9ZZZZ</name>
<dbReference type="PANTHER" id="PTHR33515">
    <property type="entry name" value="RIBOSOME-BINDING FACTOR A, CHLOROPLASTIC-RELATED"/>
    <property type="match status" value="1"/>
</dbReference>
<dbReference type="PANTHER" id="PTHR33515:SF1">
    <property type="entry name" value="RIBOSOME-BINDING FACTOR A, CHLOROPLASTIC-RELATED"/>
    <property type="match status" value="1"/>
</dbReference>
<dbReference type="SUPFAM" id="SSF89919">
    <property type="entry name" value="Ribosome-binding factor A, RbfA"/>
    <property type="match status" value="1"/>
</dbReference>
<dbReference type="AlphaFoldDB" id="A0A382BYB2"/>
<dbReference type="HAMAP" id="MF_00003">
    <property type="entry name" value="RbfA"/>
    <property type="match status" value="1"/>
</dbReference>
<sequence length="111" mass="12600">MDSVNSLLKREISRIITSDVKDPRLSTMTSVVSVETSRNLQSSTVYVTIMGEREEKQKTLNGLKSAGGFIQRTLRKNLDLRTIPNIRFMLDDSLDRAEQISDLLEEAEKNL</sequence>
<evidence type="ECO:0008006" key="2">
    <source>
        <dbReference type="Google" id="ProtNLM"/>
    </source>
</evidence>
<organism evidence="1">
    <name type="scientific">marine metagenome</name>
    <dbReference type="NCBI Taxonomy" id="408172"/>
    <lineage>
        <taxon>unclassified sequences</taxon>
        <taxon>metagenomes</taxon>
        <taxon>ecological metagenomes</taxon>
    </lineage>
</organism>
<dbReference type="GO" id="GO:0005829">
    <property type="term" value="C:cytosol"/>
    <property type="evidence" value="ECO:0007669"/>
    <property type="project" value="TreeGrafter"/>
</dbReference>
<dbReference type="Pfam" id="PF02033">
    <property type="entry name" value="RBFA"/>
    <property type="match status" value="1"/>
</dbReference>
<dbReference type="Gene3D" id="3.30.300.20">
    <property type="match status" value="1"/>
</dbReference>